<keyword evidence="3" id="KW-1185">Reference proteome</keyword>
<evidence type="ECO:0000256" key="1">
    <source>
        <dbReference type="SAM" id="Coils"/>
    </source>
</evidence>
<evidence type="ECO:0000313" key="2">
    <source>
        <dbReference type="EMBL" id="CEF65205.1"/>
    </source>
</evidence>
<dbReference type="WBParaSite" id="SRAE_1000345800.1">
    <property type="protein sequence ID" value="SRAE_1000345800.1"/>
    <property type="gene ID" value="WBGene00260075"/>
</dbReference>
<proteinExistence type="predicted"/>
<dbReference type="Proteomes" id="UP000035682">
    <property type="component" value="Unplaced"/>
</dbReference>
<evidence type="ECO:0000313" key="3">
    <source>
        <dbReference type="Proteomes" id="UP000035682"/>
    </source>
</evidence>
<dbReference type="AlphaFoldDB" id="A0A090LCK1"/>
<dbReference type="RefSeq" id="XP_024504406.1">
    <property type="nucleotide sequence ID" value="XM_024650649.1"/>
</dbReference>
<evidence type="ECO:0000313" key="4">
    <source>
        <dbReference type="WBParaSite" id="SRAE_1000345800.1"/>
    </source>
</evidence>
<gene>
    <name evidence="2 4 5" type="ORF">SRAE_1000345800</name>
</gene>
<sequence length="143" mass="16582">MEDDLFDFVEKTVGNNVTTEAKEKEGLREQCVEGENNKDMFKDIPQDKVQEMATRVTAIKETIMKHIKELEDENMRLKGELNEAIATSCPSCNHINGEYPKNEKQVEGFIYVDGKTLRLKFGDSNEMKTYYYNNKLHLFDEST</sequence>
<reference evidence="2 3" key="1">
    <citation type="submission" date="2014-09" db="EMBL/GenBank/DDBJ databases">
        <authorList>
            <person name="Martin A.A."/>
        </authorList>
    </citation>
    <scope>NUCLEOTIDE SEQUENCE</scope>
    <source>
        <strain evidence="3">ED321</strain>
        <strain evidence="2">ED321 Heterogonic</strain>
    </source>
</reference>
<dbReference type="WormBase" id="SRAE_1000345800">
    <property type="protein sequence ID" value="SRP05432"/>
    <property type="gene ID" value="WBGene00260075"/>
</dbReference>
<evidence type="ECO:0000313" key="5">
    <source>
        <dbReference type="WormBase" id="SRAE_1000345800"/>
    </source>
</evidence>
<dbReference type="EMBL" id="LN609528">
    <property type="protein sequence ID" value="CEF65205.1"/>
    <property type="molecule type" value="Genomic_DNA"/>
</dbReference>
<keyword evidence="1" id="KW-0175">Coiled coil</keyword>
<dbReference type="CTD" id="36377570"/>
<dbReference type="GeneID" id="36377570"/>
<name>A0A090LCK1_STRRB</name>
<accession>A0A090LCK1</accession>
<organism evidence="2">
    <name type="scientific">Strongyloides ratti</name>
    <name type="common">Parasitic roundworm</name>
    <dbReference type="NCBI Taxonomy" id="34506"/>
    <lineage>
        <taxon>Eukaryota</taxon>
        <taxon>Metazoa</taxon>
        <taxon>Ecdysozoa</taxon>
        <taxon>Nematoda</taxon>
        <taxon>Chromadorea</taxon>
        <taxon>Rhabditida</taxon>
        <taxon>Tylenchina</taxon>
        <taxon>Panagrolaimomorpha</taxon>
        <taxon>Strongyloidoidea</taxon>
        <taxon>Strongyloididae</taxon>
        <taxon>Strongyloides</taxon>
    </lineage>
</organism>
<feature type="coiled-coil region" evidence="1">
    <location>
        <begin position="60"/>
        <end position="87"/>
    </location>
</feature>
<reference evidence="4" key="2">
    <citation type="submission" date="2020-12" db="UniProtKB">
        <authorList>
            <consortium name="WormBaseParasite"/>
        </authorList>
    </citation>
    <scope>IDENTIFICATION</scope>
</reference>
<protein>
    <submittedName>
        <fullName evidence="2 4">Uncharacterized protein</fullName>
    </submittedName>
</protein>